<reference evidence="1" key="1">
    <citation type="submission" date="2020-05" db="EMBL/GenBank/DDBJ databases">
        <authorList>
            <person name="Chiriac C."/>
            <person name="Salcher M."/>
            <person name="Ghai R."/>
            <person name="Kavagutti S V."/>
        </authorList>
    </citation>
    <scope>NUCLEOTIDE SEQUENCE</scope>
</reference>
<proteinExistence type="predicted"/>
<protein>
    <submittedName>
        <fullName evidence="1">Uncharacterized protein</fullName>
    </submittedName>
</protein>
<dbReference type="EMBL" id="LR797053">
    <property type="protein sequence ID" value="CAB4184011.1"/>
    <property type="molecule type" value="Genomic_DNA"/>
</dbReference>
<evidence type="ECO:0000313" key="2">
    <source>
        <dbReference type="EMBL" id="CAB4214443.1"/>
    </source>
</evidence>
<dbReference type="Gene3D" id="3.30.50.20">
    <property type="entry name" value="prophage-derive protein ybcO"/>
    <property type="match status" value="1"/>
</dbReference>
<sequence>MFPKHQYVRDKKLLHLVASLDCQHCGSGEMVQAAHTNWGGGKGRGIKADDNLVAALCQKCHHEVDQGVKLSKQQRQEMWQAAHEKTMKALND</sequence>
<gene>
    <name evidence="1" type="ORF">UFOVP1102_27</name>
    <name evidence="2" type="ORF">UFOVP1463_46</name>
</gene>
<evidence type="ECO:0000313" key="1">
    <source>
        <dbReference type="EMBL" id="CAB4184011.1"/>
    </source>
</evidence>
<name>A0A6J5QR80_9CAUD</name>
<dbReference type="EMBL" id="LR797413">
    <property type="protein sequence ID" value="CAB4214443.1"/>
    <property type="molecule type" value="Genomic_DNA"/>
</dbReference>
<organism evidence="1">
    <name type="scientific">uncultured Caudovirales phage</name>
    <dbReference type="NCBI Taxonomy" id="2100421"/>
    <lineage>
        <taxon>Viruses</taxon>
        <taxon>Duplodnaviria</taxon>
        <taxon>Heunggongvirae</taxon>
        <taxon>Uroviricota</taxon>
        <taxon>Caudoviricetes</taxon>
        <taxon>Peduoviridae</taxon>
        <taxon>Maltschvirus</taxon>
        <taxon>Maltschvirus maltsch</taxon>
    </lineage>
</organism>
<accession>A0A6J5QR80</accession>